<dbReference type="OrthoDB" id="742048at2759"/>
<dbReference type="EMBL" id="WOCE01000014">
    <property type="protein sequence ID" value="KAE9599965.1"/>
    <property type="molecule type" value="Genomic_DNA"/>
</dbReference>
<protein>
    <submittedName>
        <fullName evidence="1">Uncharacterized protein</fullName>
    </submittedName>
</protein>
<evidence type="ECO:0000313" key="1">
    <source>
        <dbReference type="EMBL" id="KAE9599965.1"/>
    </source>
</evidence>
<dbReference type="PANTHER" id="PTHR36000:SF3">
    <property type="entry name" value="EMBRYO DEFECTIVE 1273"/>
    <property type="match status" value="1"/>
</dbReference>
<name>A0A6A4P9X6_LUPAL</name>
<dbReference type="PANTHER" id="PTHR36000">
    <property type="entry name" value="DEFECTIVE 1273 PROTEIN, PUTATIVE-RELATED"/>
    <property type="match status" value="1"/>
</dbReference>
<dbReference type="Proteomes" id="UP000447434">
    <property type="component" value="Chromosome 14"/>
</dbReference>
<reference evidence="2" key="1">
    <citation type="journal article" date="2020" name="Nat. Commun.">
        <title>Genome sequence of the cluster root forming white lupin.</title>
        <authorList>
            <person name="Hufnagel B."/>
            <person name="Marques A."/>
            <person name="Soriano A."/>
            <person name="Marques L."/>
            <person name="Divol F."/>
            <person name="Doumas P."/>
            <person name="Sallet E."/>
            <person name="Mancinotti D."/>
            <person name="Carrere S."/>
            <person name="Marande W."/>
            <person name="Arribat S."/>
            <person name="Keller J."/>
            <person name="Huneau C."/>
            <person name="Blein T."/>
            <person name="Aime D."/>
            <person name="Laguerre M."/>
            <person name="Taylor J."/>
            <person name="Schubert V."/>
            <person name="Nelson M."/>
            <person name="Geu-Flores F."/>
            <person name="Crespi M."/>
            <person name="Gallardo-Guerrero K."/>
            <person name="Delaux P.-M."/>
            <person name="Salse J."/>
            <person name="Berges H."/>
            <person name="Guyot R."/>
            <person name="Gouzy J."/>
            <person name="Peret B."/>
        </authorList>
    </citation>
    <scope>NUCLEOTIDE SEQUENCE [LARGE SCALE GENOMIC DNA]</scope>
    <source>
        <strain evidence="2">cv. Amiga</strain>
    </source>
</reference>
<keyword evidence="2" id="KW-1185">Reference proteome</keyword>
<sequence>MALLPSLAISSSPKLRVKLFQCQPCEVHRCSAIYPTHRTSYTRTCSIKVSRTDHNEPNEVKMQIQIVKEKLRDALPVPVQEFPWRKAEHLLLERLLSLAKEAFKWSLILFFIFSSLSDIVYTFSINRELFIPVGLFVGCVMSDFLKEISQELFHRFEEKYSKWHLLVMYGLFVLLKFISTWFTIQPQVFLMHVANGGLMQVLWYWRNFIQGAENKQEMSTLSSLEAS</sequence>
<proteinExistence type="predicted"/>
<evidence type="ECO:0000313" key="2">
    <source>
        <dbReference type="Proteomes" id="UP000447434"/>
    </source>
</evidence>
<gene>
    <name evidence="1" type="ORF">Lalb_Chr14g0367971</name>
</gene>
<dbReference type="AlphaFoldDB" id="A0A6A4P9X6"/>
<comment type="caution">
    <text evidence="1">The sequence shown here is derived from an EMBL/GenBank/DDBJ whole genome shotgun (WGS) entry which is preliminary data.</text>
</comment>
<accession>A0A6A4P9X6</accession>
<organism evidence="1 2">
    <name type="scientific">Lupinus albus</name>
    <name type="common">White lupine</name>
    <name type="synonym">Lupinus termis</name>
    <dbReference type="NCBI Taxonomy" id="3870"/>
    <lineage>
        <taxon>Eukaryota</taxon>
        <taxon>Viridiplantae</taxon>
        <taxon>Streptophyta</taxon>
        <taxon>Embryophyta</taxon>
        <taxon>Tracheophyta</taxon>
        <taxon>Spermatophyta</taxon>
        <taxon>Magnoliopsida</taxon>
        <taxon>eudicotyledons</taxon>
        <taxon>Gunneridae</taxon>
        <taxon>Pentapetalae</taxon>
        <taxon>rosids</taxon>
        <taxon>fabids</taxon>
        <taxon>Fabales</taxon>
        <taxon>Fabaceae</taxon>
        <taxon>Papilionoideae</taxon>
        <taxon>50 kb inversion clade</taxon>
        <taxon>genistoids sensu lato</taxon>
        <taxon>core genistoids</taxon>
        <taxon>Genisteae</taxon>
        <taxon>Lupinus</taxon>
    </lineage>
</organism>